<dbReference type="Proteomes" id="UP000095401">
    <property type="component" value="Chromosome"/>
</dbReference>
<evidence type="ECO:0000313" key="2">
    <source>
        <dbReference type="Proteomes" id="UP000095401"/>
    </source>
</evidence>
<protein>
    <recommendedName>
        <fullName evidence="3">Peptidase C39-like domain-containing protein</fullName>
    </recommendedName>
</protein>
<dbReference type="AlphaFoldDB" id="A0A1D8IS13"/>
<evidence type="ECO:0000313" key="1">
    <source>
        <dbReference type="EMBL" id="AOU99300.1"/>
    </source>
</evidence>
<sequence>MACLKMILAARSGVIHRTHDLLRTALDYGAYRCENGIIRGLIYAPFVEMIRREFGVYAEIVTNIHATKIPALLAKQRLFIASVHPAIRRPENHPPRKGGHLVLVTQSRPGELRFHNPSGHVGRTQCDARLDTDIFELFFRWARHGRSSRRQPMAHDGMTVSERP</sequence>
<accession>A0A1D8IS13</accession>
<organism evidence="1 2">
    <name type="scientific">Acidihalobacter yilgarnensis</name>
    <dbReference type="NCBI Taxonomy" id="2819280"/>
    <lineage>
        <taxon>Bacteria</taxon>
        <taxon>Pseudomonadati</taxon>
        <taxon>Pseudomonadota</taxon>
        <taxon>Gammaproteobacteria</taxon>
        <taxon>Chromatiales</taxon>
        <taxon>Ectothiorhodospiraceae</taxon>
        <taxon>Acidihalobacter</taxon>
    </lineage>
</organism>
<evidence type="ECO:0008006" key="3">
    <source>
        <dbReference type="Google" id="ProtNLM"/>
    </source>
</evidence>
<reference evidence="2" key="1">
    <citation type="submission" date="2016-09" db="EMBL/GenBank/DDBJ databases">
        <title>Acidihalobacter prosperus F5.</title>
        <authorList>
            <person name="Khaleque H.N."/>
            <person name="Ramsay J.P."/>
            <person name="Kaksonen A.H."/>
            <person name="Boxall N.J."/>
            <person name="Watkin E.L.J."/>
        </authorList>
    </citation>
    <scope>NUCLEOTIDE SEQUENCE [LARGE SCALE GENOMIC DNA]</scope>
    <source>
        <strain evidence="2">F5</strain>
    </source>
</reference>
<dbReference type="EMBL" id="CP017415">
    <property type="protein sequence ID" value="AOU99300.1"/>
    <property type="molecule type" value="Genomic_DNA"/>
</dbReference>
<dbReference type="RefSeq" id="WP_070079649.1">
    <property type="nucleotide sequence ID" value="NZ_CP017415.1"/>
</dbReference>
<dbReference type="KEGG" id="aprs:BI364_16410"/>
<gene>
    <name evidence="1" type="ORF">BI364_16410</name>
</gene>
<keyword evidence="2" id="KW-1185">Reference proteome</keyword>
<name>A0A1D8IS13_9GAMM</name>
<proteinExistence type="predicted"/>